<dbReference type="RefSeq" id="XP_066079590.1">
    <property type="nucleotide sequence ID" value="XM_066223493.1"/>
</dbReference>
<sequence length="727" mass="82334">MASALYPSLQKCLNSIVSSYPPTRQLTKPISSSELTRRLTQTWAECSASLNVPGSSSKSGDIVRTVLEVVGRDIVVLPLTSGELTEPDTSSSNNEKQTFQISLQDRFDIVLTLFEVVYAAYTDMPTLEPGALFIPLLEELVELISVESWRGLWTYIETRSKRFTKDMPASRGKALPLLRTINAFLRFLSRTPDDLVFRGRVHQFASSVISVADKSAINMRGDYAEVRTTWDEEETEQAPVKEDKAVQDGEGDVKMEDEAEKKPEDGEPANEPKPDFYPTLWSLQQYFAHPPSLDGPAVGEPAKSPFETFKEKTDFILPNLFEQTQKEKALMGKEAENIGKKRKRSDDSDENGGFFHPRYLTGKRLFEYELADPSFRRQILVQYFILFQFLLNLTPASAGKQAFTGGMPKTFVLGADDEKWVKSQVSTIRDELLRMTDGKRFEETVLSIITREVHYAQWKNDQCPEGVFEIPPLEDTTAKEASKAWEKRLNPPPSYTFKVGSRPLSMLWNNGFKGIDQLKGREKATSEEQLDEELQKIEMDEEDDKAMGIETDPDVLTANKERKTSLTWRGLRLASHNHLRLFKVLARKRDLHVLLKNVKGESEPKGPVVENQAEETKDEEEDIQEKEVPDAKDEAEVAEKATEDESDEKEVSGNPDQEEDEVKKESNIGDVNMQEDNKAKQPREQTETGDTTNPVDKIPENETVKNEEPQVSSERNCLRFSANIGRI</sequence>
<organism evidence="2 3">
    <name type="scientific">Kwoniella dendrophila CBS 6074</name>
    <dbReference type="NCBI Taxonomy" id="1295534"/>
    <lineage>
        <taxon>Eukaryota</taxon>
        <taxon>Fungi</taxon>
        <taxon>Dikarya</taxon>
        <taxon>Basidiomycota</taxon>
        <taxon>Agaricomycotina</taxon>
        <taxon>Tremellomycetes</taxon>
        <taxon>Tremellales</taxon>
        <taxon>Cryptococcaceae</taxon>
        <taxon>Kwoniella</taxon>
    </lineage>
</organism>
<dbReference type="PANTHER" id="PTHR13265">
    <property type="entry name" value="THO COMPLEX SUBUNIT 1"/>
    <property type="match status" value="1"/>
</dbReference>
<dbReference type="GeneID" id="91098455"/>
<dbReference type="GO" id="GO:0000445">
    <property type="term" value="C:THO complex part of transcription export complex"/>
    <property type="evidence" value="ECO:0007669"/>
    <property type="project" value="TreeGrafter"/>
</dbReference>
<dbReference type="Proteomes" id="UP001355207">
    <property type="component" value="Chromosome 11"/>
</dbReference>
<dbReference type="EMBL" id="CP144108">
    <property type="protein sequence ID" value="WWC92828.1"/>
    <property type="molecule type" value="Genomic_DNA"/>
</dbReference>
<keyword evidence="3" id="KW-1185">Reference proteome</keyword>
<feature type="compositionally biased region" description="Acidic residues" evidence="1">
    <location>
        <begin position="612"/>
        <end position="624"/>
    </location>
</feature>
<feature type="region of interest" description="Disordered" evidence="1">
    <location>
        <begin position="229"/>
        <end position="275"/>
    </location>
</feature>
<feature type="compositionally biased region" description="Basic and acidic residues" evidence="1">
    <location>
        <begin position="675"/>
        <end position="686"/>
    </location>
</feature>
<feature type="compositionally biased region" description="Basic and acidic residues" evidence="1">
    <location>
        <begin position="625"/>
        <end position="643"/>
    </location>
</feature>
<feature type="compositionally biased region" description="Basic and acidic residues" evidence="1">
    <location>
        <begin position="697"/>
        <end position="708"/>
    </location>
</feature>
<evidence type="ECO:0008006" key="4">
    <source>
        <dbReference type="Google" id="ProtNLM"/>
    </source>
</evidence>
<name>A0AAX4K6N3_9TREE</name>
<feature type="compositionally biased region" description="Basic and acidic residues" evidence="1">
    <location>
        <begin position="239"/>
        <end position="274"/>
    </location>
</feature>
<evidence type="ECO:0000313" key="3">
    <source>
        <dbReference type="Proteomes" id="UP001355207"/>
    </source>
</evidence>
<dbReference type="Pfam" id="PF11957">
    <property type="entry name" value="efThoc1"/>
    <property type="match status" value="1"/>
</dbReference>
<accession>A0AAX4K6N3</accession>
<dbReference type="AlphaFoldDB" id="A0AAX4K6N3"/>
<dbReference type="InterPro" id="IPR021861">
    <property type="entry name" value="THO_THOC1"/>
</dbReference>
<proteinExistence type="predicted"/>
<reference evidence="2 3" key="1">
    <citation type="submission" date="2024-01" db="EMBL/GenBank/DDBJ databases">
        <title>Comparative genomics of Cryptococcus and Kwoniella reveals pathogenesis evolution and contrasting modes of karyotype evolution via chromosome fusion or intercentromeric recombination.</title>
        <authorList>
            <person name="Coelho M.A."/>
            <person name="David-Palma M."/>
            <person name="Shea T."/>
            <person name="Bowers K."/>
            <person name="McGinley-Smith S."/>
            <person name="Mohammad A.W."/>
            <person name="Gnirke A."/>
            <person name="Yurkov A.M."/>
            <person name="Nowrousian M."/>
            <person name="Sun S."/>
            <person name="Cuomo C.A."/>
            <person name="Heitman J."/>
        </authorList>
    </citation>
    <scope>NUCLEOTIDE SEQUENCE [LARGE SCALE GENOMIC DNA]</scope>
    <source>
        <strain evidence="2 3">CBS 6074</strain>
    </source>
</reference>
<feature type="region of interest" description="Disordered" evidence="1">
    <location>
        <begin position="601"/>
        <end position="727"/>
    </location>
</feature>
<protein>
    <recommendedName>
        <fullName evidence="4">THO complex subunit 1</fullName>
    </recommendedName>
</protein>
<evidence type="ECO:0000313" key="2">
    <source>
        <dbReference type="EMBL" id="WWC92828.1"/>
    </source>
</evidence>
<dbReference type="GO" id="GO:0006406">
    <property type="term" value="P:mRNA export from nucleus"/>
    <property type="evidence" value="ECO:0007669"/>
    <property type="project" value="TreeGrafter"/>
</dbReference>
<evidence type="ECO:0000256" key="1">
    <source>
        <dbReference type="SAM" id="MobiDB-lite"/>
    </source>
</evidence>
<dbReference type="PANTHER" id="PTHR13265:SF0">
    <property type="entry name" value="HPR1"/>
    <property type="match status" value="1"/>
</dbReference>
<gene>
    <name evidence="2" type="ORF">L201_007787</name>
</gene>